<evidence type="ECO:0000256" key="1">
    <source>
        <dbReference type="ARBA" id="ARBA00004442"/>
    </source>
</evidence>
<feature type="domain" description="SusD-like N-terminal" evidence="7">
    <location>
        <begin position="12"/>
        <end position="106"/>
    </location>
</feature>
<dbReference type="Pfam" id="PF14322">
    <property type="entry name" value="SusD-like_3"/>
    <property type="match status" value="1"/>
</dbReference>
<dbReference type="Gene3D" id="1.25.40.390">
    <property type="match status" value="1"/>
</dbReference>
<dbReference type="EMBL" id="QASA01000001">
    <property type="protein sequence ID" value="RDC61821.1"/>
    <property type="molecule type" value="Genomic_DNA"/>
</dbReference>
<keyword evidence="3" id="KW-0732">Signal</keyword>
<keyword evidence="9" id="KW-1185">Reference proteome</keyword>
<evidence type="ECO:0000256" key="5">
    <source>
        <dbReference type="ARBA" id="ARBA00023237"/>
    </source>
</evidence>
<comment type="caution">
    <text evidence="8">The sequence shown here is derived from an EMBL/GenBank/DDBJ whole genome shotgun (WGS) entry which is preliminary data.</text>
</comment>
<accession>A0A369QA95</accession>
<dbReference type="AlphaFoldDB" id="A0A369QA95"/>
<evidence type="ECO:0000313" key="9">
    <source>
        <dbReference type="Proteomes" id="UP000253919"/>
    </source>
</evidence>
<dbReference type="Proteomes" id="UP000253919">
    <property type="component" value="Unassembled WGS sequence"/>
</dbReference>
<proteinExistence type="inferred from homology"/>
<evidence type="ECO:0000313" key="8">
    <source>
        <dbReference type="EMBL" id="RDC61821.1"/>
    </source>
</evidence>
<evidence type="ECO:0000259" key="6">
    <source>
        <dbReference type="Pfam" id="PF07980"/>
    </source>
</evidence>
<dbReference type="Pfam" id="PF07980">
    <property type="entry name" value="SusD_RagB"/>
    <property type="match status" value="1"/>
</dbReference>
<organism evidence="8 9">
    <name type="scientific">Adhaeribacter pallidiroseus</name>
    <dbReference type="NCBI Taxonomy" id="2072847"/>
    <lineage>
        <taxon>Bacteria</taxon>
        <taxon>Pseudomonadati</taxon>
        <taxon>Bacteroidota</taxon>
        <taxon>Cytophagia</taxon>
        <taxon>Cytophagales</taxon>
        <taxon>Hymenobacteraceae</taxon>
        <taxon>Adhaeribacter</taxon>
    </lineage>
</organism>
<gene>
    <name evidence="8" type="ORF">AHMF7616_00410</name>
</gene>
<keyword evidence="4" id="KW-0472">Membrane</keyword>
<reference evidence="8 9" key="1">
    <citation type="submission" date="2018-04" db="EMBL/GenBank/DDBJ databases">
        <title>Adhaeribacter sp. HMF7616 genome sequencing and assembly.</title>
        <authorList>
            <person name="Kang H."/>
            <person name="Kang J."/>
            <person name="Cha I."/>
            <person name="Kim H."/>
            <person name="Joh K."/>
        </authorList>
    </citation>
    <scope>NUCLEOTIDE SEQUENCE [LARGE SCALE GENOMIC DNA]</scope>
    <source>
        <strain evidence="8 9">HMF7616</strain>
    </source>
</reference>
<protein>
    <submittedName>
        <fullName evidence="8">SusD-like protein</fullName>
    </submittedName>
</protein>
<comment type="similarity">
    <text evidence="2">Belongs to the SusD family.</text>
</comment>
<dbReference type="InterPro" id="IPR012944">
    <property type="entry name" value="SusD_RagB_dom"/>
</dbReference>
<feature type="domain" description="RagB/SusD" evidence="6">
    <location>
        <begin position="158"/>
        <end position="458"/>
    </location>
</feature>
<evidence type="ECO:0000256" key="4">
    <source>
        <dbReference type="ARBA" id="ARBA00023136"/>
    </source>
</evidence>
<dbReference type="InterPro" id="IPR033985">
    <property type="entry name" value="SusD-like_N"/>
</dbReference>
<evidence type="ECO:0000259" key="7">
    <source>
        <dbReference type="Pfam" id="PF14322"/>
    </source>
</evidence>
<dbReference type="InterPro" id="IPR011990">
    <property type="entry name" value="TPR-like_helical_dom_sf"/>
</dbReference>
<evidence type="ECO:0000256" key="3">
    <source>
        <dbReference type="ARBA" id="ARBA00022729"/>
    </source>
</evidence>
<name>A0A369QA95_9BACT</name>
<sequence>MAIYNINKFAGPEVSATAKNQALAEARFMRATAYSLLVMNFGEVPIITNNIEEMNNVNIVRNTIPSVWEFITRDYLFAAENLPLSVAEPGRLTKWSAEGMLARTYLTRAGVGKSVGTRDQAFLDKAKEYAERVIKMSGKQLIRPYENLFKYPYDNNSESLFELEWATTNNYDAANTQTSQITPFAEIAVNNDGWGGSFGATYWMLSLYDGLIDKGTSPGPEDDGVKPGFTVDQRLKASYMLPGFVYPEIKVKRAFGPNKAGDALTVPDPGTADLSSAFIKKYVVGNDLNGVPATQQRYPHNNYMLRLAEMYLIYVEAVIGNNESTMDATAMGYFNEIRNRAGLPTFEGPIRMNSTWNADPTVYKDDVLEERAKEFAMEGMTWYDLVRMHYYNPEKAYAIISNQDRGGFVSKPDRFPNPTGWTFTKTAWFTNRNAKVSSGNFYLQIPAVEISQAPNLTQPAVDYVFGE</sequence>
<comment type="subcellular location">
    <subcellularLocation>
        <location evidence="1">Cell outer membrane</location>
    </subcellularLocation>
</comment>
<keyword evidence="5" id="KW-0998">Cell outer membrane</keyword>
<dbReference type="GO" id="GO:0009279">
    <property type="term" value="C:cell outer membrane"/>
    <property type="evidence" value="ECO:0007669"/>
    <property type="project" value="UniProtKB-SubCell"/>
</dbReference>
<dbReference type="SUPFAM" id="SSF48452">
    <property type="entry name" value="TPR-like"/>
    <property type="match status" value="1"/>
</dbReference>
<evidence type="ECO:0000256" key="2">
    <source>
        <dbReference type="ARBA" id="ARBA00006275"/>
    </source>
</evidence>